<dbReference type="InterPro" id="IPR010496">
    <property type="entry name" value="AL/BT2_dom"/>
</dbReference>
<gene>
    <name evidence="3" type="ORF">SAMN06269250_4006</name>
</gene>
<feature type="chain" id="PRO_5012945068" description="3-keto-alpha-glucoside-1,2-lyase/3-keto-2-hydroxy-glucal hydratase domain-containing protein" evidence="1">
    <location>
        <begin position="26"/>
        <end position="238"/>
    </location>
</feature>
<evidence type="ECO:0000259" key="2">
    <source>
        <dbReference type="Pfam" id="PF06439"/>
    </source>
</evidence>
<evidence type="ECO:0000313" key="3">
    <source>
        <dbReference type="EMBL" id="SOD92493.1"/>
    </source>
</evidence>
<dbReference type="RefSeq" id="WP_097127729.1">
    <property type="nucleotide sequence ID" value="NZ_OCNH01000003.1"/>
</dbReference>
<keyword evidence="4" id="KW-1185">Reference proteome</keyword>
<feature type="signal peptide" evidence="1">
    <location>
        <begin position="1"/>
        <end position="25"/>
    </location>
</feature>
<proteinExistence type="predicted"/>
<protein>
    <recommendedName>
        <fullName evidence="2">3-keto-alpha-glucoside-1,2-lyase/3-keto-2-hydroxy-glucal hydratase domain-containing protein</fullName>
    </recommendedName>
</protein>
<keyword evidence="1" id="KW-0732">Signal</keyword>
<organism evidence="3 4">
    <name type="scientific">Spirosoma fluviale</name>
    <dbReference type="NCBI Taxonomy" id="1597977"/>
    <lineage>
        <taxon>Bacteria</taxon>
        <taxon>Pseudomonadati</taxon>
        <taxon>Bacteroidota</taxon>
        <taxon>Cytophagia</taxon>
        <taxon>Cytophagales</taxon>
        <taxon>Cytophagaceae</taxon>
        <taxon>Spirosoma</taxon>
    </lineage>
</organism>
<dbReference type="EMBL" id="OCNH01000003">
    <property type="protein sequence ID" value="SOD92493.1"/>
    <property type="molecule type" value="Genomic_DNA"/>
</dbReference>
<evidence type="ECO:0000313" key="4">
    <source>
        <dbReference type="Proteomes" id="UP000219452"/>
    </source>
</evidence>
<dbReference type="GO" id="GO:0016787">
    <property type="term" value="F:hydrolase activity"/>
    <property type="evidence" value="ECO:0007669"/>
    <property type="project" value="InterPro"/>
</dbReference>
<sequence>MKLTSKHILISSAFIWVMASAPVLAQQANALTRQEKKEGWVLLFDGVSTAGWTTPGGKPVPAGWVTENGTLTAKKGAKGGDIITPGEYADFELKFDYNIEPEGNSGVKYFYTKYETGGNLGMEYQLLDDKLAEDNKKENHLTGSFYDAIPPDASRKKVNEPGQWNTVRIVAKGRQVEHWLNGIKILEFTRGSVPFTEAVALSKFNKTVPAFGTVEKGHILLQEHGSEISFRNIKIKAL</sequence>
<dbReference type="AlphaFoldDB" id="A0A286GAE6"/>
<dbReference type="Gene3D" id="2.60.120.560">
    <property type="entry name" value="Exo-inulinase, domain 1"/>
    <property type="match status" value="1"/>
</dbReference>
<reference evidence="4" key="1">
    <citation type="submission" date="2017-09" db="EMBL/GenBank/DDBJ databases">
        <authorList>
            <person name="Varghese N."/>
            <person name="Submissions S."/>
        </authorList>
    </citation>
    <scope>NUCLEOTIDE SEQUENCE [LARGE SCALE GENOMIC DNA]</scope>
    <source>
        <strain evidence="4">DSM 29961</strain>
    </source>
</reference>
<dbReference type="Pfam" id="PF06439">
    <property type="entry name" value="3keto-disac_hyd"/>
    <property type="match status" value="1"/>
</dbReference>
<dbReference type="OrthoDB" id="9806233at2"/>
<accession>A0A286GAE6</accession>
<name>A0A286GAE6_9BACT</name>
<evidence type="ECO:0000256" key="1">
    <source>
        <dbReference type="SAM" id="SignalP"/>
    </source>
</evidence>
<feature type="domain" description="3-keto-alpha-glucoside-1,2-lyase/3-keto-2-hydroxy-glucal hydratase" evidence="2">
    <location>
        <begin position="39"/>
        <end position="236"/>
    </location>
</feature>
<dbReference type="Proteomes" id="UP000219452">
    <property type="component" value="Unassembled WGS sequence"/>
</dbReference>